<dbReference type="GO" id="GO:0016887">
    <property type="term" value="F:ATP hydrolysis activity"/>
    <property type="evidence" value="ECO:0007669"/>
    <property type="project" value="InterPro"/>
</dbReference>
<accession>A0AAQ2IPW4</accession>
<dbReference type="GO" id="GO:0005524">
    <property type="term" value="F:ATP binding"/>
    <property type="evidence" value="ECO:0007669"/>
    <property type="project" value="InterPro"/>
</dbReference>
<comment type="caution">
    <text evidence="2">The sequence shown here is derived from an EMBL/GenBank/DDBJ whole genome shotgun (WGS) entry which is preliminary data.</text>
</comment>
<evidence type="ECO:0000313" key="3">
    <source>
        <dbReference type="Proteomes" id="UP000305423"/>
    </source>
</evidence>
<dbReference type="Proteomes" id="UP000305423">
    <property type="component" value="Unassembled WGS sequence"/>
</dbReference>
<dbReference type="Pfam" id="PF07728">
    <property type="entry name" value="AAA_5"/>
    <property type="match status" value="1"/>
</dbReference>
<organism evidence="2 3">
    <name type="scientific">Pseudoalteromonas piscicida</name>
    <dbReference type="NCBI Taxonomy" id="43662"/>
    <lineage>
        <taxon>Bacteria</taxon>
        <taxon>Pseudomonadati</taxon>
        <taxon>Pseudomonadota</taxon>
        <taxon>Gammaproteobacteria</taxon>
        <taxon>Alteromonadales</taxon>
        <taxon>Pseudoalteromonadaceae</taxon>
        <taxon>Pseudoalteromonas</taxon>
    </lineage>
</organism>
<evidence type="ECO:0000259" key="1">
    <source>
        <dbReference type="Pfam" id="PF07728"/>
    </source>
</evidence>
<dbReference type="PANTHER" id="PTHR37291:SF1">
    <property type="entry name" value="TYPE IV METHYL-DIRECTED RESTRICTION ENZYME ECOKMCRB SUBUNIT"/>
    <property type="match status" value="1"/>
</dbReference>
<dbReference type="SUPFAM" id="SSF52540">
    <property type="entry name" value="P-loop containing nucleoside triphosphate hydrolases"/>
    <property type="match status" value="1"/>
</dbReference>
<feature type="domain" description="ATPase dynein-related AAA" evidence="1">
    <location>
        <begin position="282"/>
        <end position="360"/>
    </location>
</feature>
<dbReference type="InterPro" id="IPR011704">
    <property type="entry name" value="ATPase_dyneun-rel_AAA"/>
</dbReference>
<dbReference type="EMBL" id="PNEL01000097">
    <property type="protein sequence ID" value="TMN72310.1"/>
    <property type="molecule type" value="Genomic_DNA"/>
</dbReference>
<proteinExistence type="predicted"/>
<dbReference type="Gene3D" id="3.40.50.300">
    <property type="entry name" value="P-loop containing nucleotide triphosphate hydrolases"/>
    <property type="match status" value="1"/>
</dbReference>
<dbReference type="InterPro" id="IPR027417">
    <property type="entry name" value="P-loop_NTPase"/>
</dbReference>
<gene>
    <name evidence="2" type="ORF">CWB74_22930</name>
</gene>
<reference evidence="2 3" key="1">
    <citation type="submission" date="2017-12" db="EMBL/GenBank/DDBJ databases">
        <authorList>
            <person name="Paulsen S."/>
            <person name="Gram L.K."/>
        </authorList>
    </citation>
    <scope>NUCLEOTIDE SEQUENCE [LARGE SCALE GENOMIC DNA]</scope>
    <source>
        <strain evidence="2 3">S1607</strain>
    </source>
</reference>
<evidence type="ECO:0000313" key="2">
    <source>
        <dbReference type="EMBL" id="TMN72310.1"/>
    </source>
</evidence>
<dbReference type="AlphaFoldDB" id="A0AAQ2IPW4"/>
<name>A0AAQ2IPW4_PSEO7</name>
<protein>
    <submittedName>
        <fullName evidence="2">AAA family ATPase</fullName>
    </submittedName>
</protein>
<sequence length="529" mass="59859">MESFNMGKIPLNQILYGPPGTGKTFHTIEAAVKAIDPETIWEGRKDLKNKYDQLVKEKCIRFVTFHQSYGYEEFVEGLTAKTTEEGNVTYQIKNGIFKSICEDALAARLQLNQEINPDGQVWKISIEGTYQNNAKTYCLENGLAAIGWPDTGSLLTEPQNDYFKSLGRNDRNSLMYLAKEMNEGDLILCINSRSSVEAVGVIGSDYLHNEQGIPTRPDYSHQRKVKWLSKGFSVDFKDLNDGKLFNLPTCYPLSRMNVKQVLNHLAENGVKVGEANQTNSAQNYVLVIDEINRGNISKIFGELITLIEPSKRKGQDEAITLTLPSSGQPFSVPDNVYIIGTMNTADRSLAMMDTALRRRFDFVEMMPNYKVLEGKVINYKEVSIDLSKLLQVMNKRIEVLYDREHTLGHAFLMPVVTLIDNNEHKLAFEALISVFKNKIVPLLEEYFFEDWNKIRLVLGDNTKANDGGLQFVSKSEQLYDDIFGSNHGLSSYEDKAVNYQIKAFDGKNSPWQNPKAYQLIYANSPNGNL</sequence>
<reference evidence="3" key="2">
    <citation type="submission" date="2019-06" db="EMBL/GenBank/DDBJ databases">
        <title>Co-occurence of chitin degradation, pigmentation and bioactivity in marine Pseudoalteromonas.</title>
        <authorList>
            <person name="Sonnenschein E.C."/>
            <person name="Bech P.K."/>
        </authorList>
    </citation>
    <scope>NUCLEOTIDE SEQUENCE [LARGE SCALE GENOMIC DNA]</scope>
    <source>
        <strain evidence="3">S1607</strain>
    </source>
</reference>
<dbReference type="PANTHER" id="PTHR37291">
    <property type="entry name" value="5-METHYLCYTOSINE-SPECIFIC RESTRICTION ENZYME B"/>
    <property type="match status" value="1"/>
</dbReference>
<dbReference type="InterPro" id="IPR052934">
    <property type="entry name" value="Methyl-DNA_Rec/Restrict_Enz"/>
</dbReference>